<keyword evidence="6" id="KW-1133">Transmembrane helix</keyword>
<keyword evidence="5" id="KW-0130">Cell adhesion</keyword>
<dbReference type="PANTHER" id="PTHR45080:SF8">
    <property type="entry name" value="IG-LIKE DOMAIN-CONTAINING PROTEIN"/>
    <property type="match status" value="1"/>
</dbReference>
<feature type="domain" description="Ig-like" evidence="11">
    <location>
        <begin position="413"/>
        <end position="506"/>
    </location>
</feature>
<dbReference type="InterPro" id="IPR036179">
    <property type="entry name" value="Ig-like_dom_sf"/>
</dbReference>
<dbReference type="SMART" id="SM00408">
    <property type="entry name" value="IGc2"/>
    <property type="match status" value="8"/>
</dbReference>
<dbReference type="Pfam" id="PF13927">
    <property type="entry name" value="Ig_3"/>
    <property type="match status" value="5"/>
</dbReference>
<evidence type="ECO:0000256" key="2">
    <source>
        <dbReference type="ARBA" id="ARBA00022692"/>
    </source>
</evidence>
<dbReference type="GO" id="GO:0007156">
    <property type="term" value="P:homophilic cell adhesion via plasma membrane adhesion molecules"/>
    <property type="evidence" value="ECO:0007669"/>
    <property type="project" value="TreeGrafter"/>
</dbReference>
<keyword evidence="8" id="KW-1015">Disulfide bond</keyword>
<dbReference type="GO" id="GO:0008046">
    <property type="term" value="F:axon guidance receptor activity"/>
    <property type="evidence" value="ECO:0007669"/>
    <property type="project" value="TreeGrafter"/>
</dbReference>
<dbReference type="AlphaFoldDB" id="A0AAV2QX91"/>
<dbReference type="GO" id="GO:0005886">
    <property type="term" value="C:plasma membrane"/>
    <property type="evidence" value="ECO:0007669"/>
    <property type="project" value="TreeGrafter"/>
</dbReference>
<evidence type="ECO:0000259" key="11">
    <source>
        <dbReference type="PROSITE" id="PS50835"/>
    </source>
</evidence>
<dbReference type="Proteomes" id="UP001497623">
    <property type="component" value="Unassembled WGS sequence"/>
</dbReference>
<keyword evidence="7" id="KW-0472">Membrane</keyword>
<keyword evidence="3 10" id="KW-0732">Signal</keyword>
<dbReference type="EMBL" id="CAXKWB010012774">
    <property type="protein sequence ID" value="CAL4105463.1"/>
    <property type="molecule type" value="Genomic_DNA"/>
</dbReference>
<keyword evidence="13" id="KW-1185">Reference proteome</keyword>
<keyword evidence="4" id="KW-0677">Repeat</keyword>
<dbReference type="InterPro" id="IPR050958">
    <property type="entry name" value="Cell_Adh-Cytoskel_Orgn"/>
</dbReference>
<dbReference type="GO" id="GO:0050808">
    <property type="term" value="P:synapse organization"/>
    <property type="evidence" value="ECO:0007669"/>
    <property type="project" value="TreeGrafter"/>
</dbReference>
<dbReference type="PROSITE" id="PS50835">
    <property type="entry name" value="IG_LIKE"/>
    <property type="match status" value="8"/>
</dbReference>
<dbReference type="InterPro" id="IPR003598">
    <property type="entry name" value="Ig_sub2"/>
</dbReference>
<dbReference type="FunFam" id="2.60.40.10:FF:000017">
    <property type="entry name" value="Down syndrome cell adhesion molecule b"/>
    <property type="match status" value="1"/>
</dbReference>
<dbReference type="SUPFAM" id="SSF48726">
    <property type="entry name" value="Immunoglobulin"/>
    <property type="match status" value="9"/>
</dbReference>
<reference evidence="12 13" key="1">
    <citation type="submission" date="2024-05" db="EMBL/GenBank/DDBJ databases">
        <authorList>
            <person name="Wallberg A."/>
        </authorList>
    </citation>
    <scope>NUCLEOTIDE SEQUENCE [LARGE SCALE GENOMIC DNA]</scope>
</reference>
<feature type="domain" description="Ig-like" evidence="11">
    <location>
        <begin position="25"/>
        <end position="123"/>
    </location>
</feature>
<evidence type="ECO:0000256" key="10">
    <source>
        <dbReference type="SAM" id="SignalP"/>
    </source>
</evidence>
<dbReference type="InterPro" id="IPR013098">
    <property type="entry name" value="Ig_I-set"/>
</dbReference>
<name>A0AAV2QX91_MEGNR</name>
<proteinExistence type="predicted"/>
<evidence type="ECO:0000256" key="1">
    <source>
        <dbReference type="ARBA" id="ARBA00004479"/>
    </source>
</evidence>
<feature type="domain" description="Ig-like" evidence="11">
    <location>
        <begin position="236"/>
        <end position="318"/>
    </location>
</feature>
<organism evidence="12 13">
    <name type="scientific">Meganyctiphanes norvegica</name>
    <name type="common">Northern krill</name>
    <name type="synonym">Thysanopoda norvegica</name>
    <dbReference type="NCBI Taxonomy" id="48144"/>
    <lineage>
        <taxon>Eukaryota</taxon>
        <taxon>Metazoa</taxon>
        <taxon>Ecdysozoa</taxon>
        <taxon>Arthropoda</taxon>
        <taxon>Crustacea</taxon>
        <taxon>Multicrustacea</taxon>
        <taxon>Malacostraca</taxon>
        <taxon>Eumalacostraca</taxon>
        <taxon>Eucarida</taxon>
        <taxon>Euphausiacea</taxon>
        <taxon>Euphausiidae</taxon>
        <taxon>Meganyctiphanes</taxon>
    </lineage>
</organism>
<dbReference type="CDD" id="cd20956">
    <property type="entry name" value="IgI_4_Dscam"/>
    <property type="match status" value="1"/>
</dbReference>
<comment type="caution">
    <text evidence="12">The sequence shown here is derived from an EMBL/GenBank/DDBJ whole genome shotgun (WGS) entry which is preliminary data.</text>
</comment>
<dbReference type="SMART" id="SM00409">
    <property type="entry name" value="IG"/>
    <property type="match status" value="9"/>
</dbReference>
<comment type="subcellular location">
    <subcellularLocation>
        <location evidence="1">Membrane</location>
        <topology evidence="1">Single-pass type I membrane protein</topology>
    </subcellularLocation>
</comment>
<evidence type="ECO:0000313" key="12">
    <source>
        <dbReference type="EMBL" id="CAL4105463.1"/>
    </source>
</evidence>
<evidence type="ECO:0000256" key="4">
    <source>
        <dbReference type="ARBA" id="ARBA00022737"/>
    </source>
</evidence>
<feature type="signal peptide" evidence="10">
    <location>
        <begin position="1"/>
        <end position="20"/>
    </location>
</feature>
<feature type="domain" description="Ig-like" evidence="11">
    <location>
        <begin position="510"/>
        <end position="597"/>
    </location>
</feature>
<feature type="domain" description="Ig-like" evidence="11">
    <location>
        <begin position="319"/>
        <end position="407"/>
    </location>
</feature>
<dbReference type="GO" id="GO:0043025">
    <property type="term" value="C:neuronal cell body"/>
    <property type="evidence" value="ECO:0007669"/>
    <property type="project" value="TreeGrafter"/>
</dbReference>
<feature type="chain" id="PRO_5043875638" description="Ig-like domain-containing protein" evidence="10">
    <location>
        <begin position="21"/>
        <end position="884"/>
    </location>
</feature>
<dbReference type="InterPro" id="IPR013783">
    <property type="entry name" value="Ig-like_fold"/>
</dbReference>
<dbReference type="FunFam" id="2.60.40.10:FF:000032">
    <property type="entry name" value="palladin isoform X1"/>
    <property type="match status" value="2"/>
</dbReference>
<feature type="domain" description="Ig-like" evidence="11">
    <location>
        <begin position="601"/>
        <end position="693"/>
    </location>
</feature>
<dbReference type="Gene3D" id="2.60.40.10">
    <property type="entry name" value="Immunoglobulins"/>
    <property type="match status" value="9"/>
</dbReference>
<evidence type="ECO:0000256" key="8">
    <source>
        <dbReference type="ARBA" id="ARBA00023157"/>
    </source>
</evidence>
<accession>A0AAV2QX91</accession>
<dbReference type="GO" id="GO:0030424">
    <property type="term" value="C:axon"/>
    <property type="evidence" value="ECO:0007669"/>
    <property type="project" value="TreeGrafter"/>
</dbReference>
<dbReference type="InterPro" id="IPR003599">
    <property type="entry name" value="Ig_sub"/>
</dbReference>
<keyword evidence="9" id="KW-0393">Immunoglobulin domain</keyword>
<evidence type="ECO:0000256" key="7">
    <source>
        <dbReference type="ARBA" id="ARBA00023136"/>
    </source>
</evidence>
<gene>
    <name evidence="12" type="ORF">MNOR_LOCUS18097</name>
</gene>
<dbReference type="InterPro" id="IPR007110">
    <property type="entry name" value="Ig-like_dom"/>
</dbReference>
<dbReference type="Pfam" id="PF07679">
    <property type="entry name" value="I-set"/>
    <property type="match status" value="3"/>
</dbReference>
<dbReference type="PANTHER" id="PTHR45080">
    <property type="entry name" value="CONTACTIN 5"/>
    <property type="match status" value="1"/>
</dbReference>
<feature type="non-terminal residue" evidence="12">
    <location>
        <position position="884"/>
    </location>
</feature>
<protein>
    <recommendedName>
        <fullName evidence="11">Ig-like domain-containing protein</fullName>
    </recommendedName>
</protein>
<sequence>MMVNSWIYVLGIILIKGAWGLHTGPQLVSEPPALVSYPANRGTSLTCTAHGTPTPTITWVTGVGVRVEPIVGLRSIVATPGNSTLTLMPFTPHQYRHDIHHRQYRCVAGNSVGKVISRTSTVTAVVVQGMEVGVADVVGEVGGTAVLKCDVASTQAAHVTVKAWHIDGRMITPALKPDGRYWVLPTGELVVKNLTPSDAYSRISCATTHTLSPDTSTTSSKPARIMLQGSRRLSRPQVLLRQHQKLQPTVGTSLVLPCIATGHPTPYTSWRMDGGVGIRGEVMEGNLVFRTVASHDAGAYTCTANNSQGLDTYTVTMEPQSSLTVSVTPGSQRVDMGGSATLRCQVTGTPVDAITWYKDAHPLQPSSSVAVYDRTLHITKVGRSEAGMYQCMASNQKDAAQAAAQVDLGDSAPVWEYRFISQTLQPGPSVSLKCTAAGAPTPQITWKLDGYPLPDHPRLQVGQYVGMDGSVVSHLNLSSTRVEDGGSYSCMAGNQAGTIMHQARLNIYGPAWVRPMGVVTAVAGETLYLVCPVAGHPITNITWEKDSRHVTSDGHQRVLANGTLVISAVQRNTDGGSYSCTATDAHGRQHQSTATLRVMVPPTILSFNMGEVNAGMRIQVLCSAQGGDLPMNITWLKDGHHLNSNLMDGLTIKTLDQYSKILLLSELQGHHSGNYSCQASNAAKTVETSAVLVVRVPPTWVTSPHDLAATVGSSVVIPCHAEGFPKPRITWRKNTKVDSDNYRSIGGVQVSSNGSLVLPNIQHIDEGRYLCEADNSVGPPLRATVSLSVNAPPKFDQSLQQIMSVRRGSSATLACLANGDPPITLNWQAAHTTVQKHSTVREISGGVRGELVLSSVSNSDAGSFTCSASNMHGSDTFTIMLQVQ</sequence>
<evidence type="ECO:0000256" key="9">
    <source>
        <dbReference type="ARBA" id="ARBA00023319"/>
    </source>
</evidence>
<dbReference type="FunFam" id="2.60.40.10:FF:000333">
    <property type="entry name" value="Down syndrome cell adhesion molecule"/>
    <property type="match status" value="1"/>
</dbReference>
<evidence type="ECO:0000256" key="3">
    <source>
        <dbReference type="ARBA" id="ARBA00022729"/>
    </source>
</evidence>
<feature type="domain" description="Ig-like" evidence="11">
    <location>
        <begin position="793"/>
        <end position="878"/>
    </location>
</feature>
<evidence type="ECO:0000256" key="6">
    <source>
        <dbReference type="ARBA" id="ARBA00022989"/>
    </source>
</evidence>
<evidence type="ECO:0000256" key="5">
    <source>
        <dbReference type="ARBA" id="ARBA00022889"/>
    </source>
</evidence>
<evidence type="ECO:0000313" key="13">
    <source>
        <dbReference type="Proteomes" id="UP001497623"/>
    </source>
</evidence>
<feature type="domain" description="Ig-like" evidence="11">
    <location>
        <begin position="698"/>
        <end position="786"/>
    </location>
</feature>
<keyword evidence="2" id="KW-0812">Transmembrane</keyword>
<dbReference type="FunFam" id="2.60.40.10:FF:000104">
    <property type="entry name" value="Down syndrome cell adhesion molecule b"/>
    <property type="match status" value="1"/>
</dbReference>